<dbReference type="CDD" id="cd15482">
    <property type="entry name" value="Sialidase_non-viral"/>
    <property type="match status" value="1"/>
</dbReference>
<evidence type="ECO:0000259" key="1">
    <source>
        <dbReference type="Pfam" id="PF13088"/>
    </source>
</evidence>
<protein>
    <submittedName>
        <fullName evidence="2">Bnr repeat-like domain protein</fullName>
    </submittedName>
</protein>
<dbReference type="InterPro" id="IPR036278">
    <property type="entry name" value="Sialidase_sf"/>
</dbReference>
<accession>A0A061RPA0</accession>
<dbReference type="Pfam" id="PF13088">
    <property type="entry name" value="BNR_2"/>
    <property type="match status" value="1"/>
</dbReference>
<dbReference type="AlphaFoldDB" id="A0A061RPA0"/>
<sequence>MKTSEGMENKHVLDNDGVVRTDDSGRSAWALLPPTASEHHASQLMVYTRSSGQAQGGWELLCAWFSGVEGRGTVSLMVSRLGSDGSSWSKPEVAAMEPERSLQNPTWLWDNGTDSIRLMYTSQTGANQGTSSVHAVESRDGGQSWSAHSVLLDEPGAFLKNAPIRSRDGRSWLLPMYYTPKGLAHVPSQWSALRSSEDGGRTWSTLSNMSLQGSGLVQPSVVRAAASPGGEPSPRLVAFFRSRRRDSVWRAESPDDGATWSVPARTPLPNCNKAVQALRLRSGALALVFNNNRGKSAGLNRGGNRRGDSKLHPLSVGLSHDDGLTWPHVRDLEPEFDTRLEYTYPSIVQTPDGGIHVTYTWSHARRRVAIRYMRFDEEWVRGSWAWGATRGVYQPVGRQGSAEN</sequence>
<dbReference type="Gene3D" id="2.120.10.10">
    <property type="match status" value="1"/>
</dbReference>
<reference evidence="2" key="1">
    <citation type="submission" date="2014-05" db="EMBL/GenBank/DDBJ databases">
        <title>The transcriptome of the halophilic microalga Tetraselmis sp. GSL018 isolated from the Great Salt Lake, Utah.</title>
        <authorList>
            <person name="Jinkerson R.E."/>
            <person name="D'Adamo S."/>
            <person name="Posewitz M.C."/>
        </authorList>
    </citation>
    <scope>NUCLEOTIDE SEQUENCE</scope>
    <source>
        <strain evidence="2">GSL018</strain>
    </source>
</reference>
<name>A0A061RPA0_9CHLO</name>
<organism evidence="2">
    <name type="scientific">Tetraselmis sp. GSL018</name>
    <dbReference type="NCBI Taxonomy" id="582737"/>
    <lineage>
        <taxon>Eukaryota</taxon>
        <taxon>Viridiplantae</taxon>
        <taxon>Chlorophyta</taxon>
        <taxon>core chlorophytes</taxon>
        <taxon>Chlorodendrophyceae</taxon>
        <taxon>Chlorodendrales</taxon>
        <taxon>Chlorodendraceae</taxon>
        <taxon>Tetraselmis</taxon>
    </lineage>
</organism>
<dbReference type="PANTHER" id="PTHR43752:SF2">
    <property type="entry name" value="BNR_ASP-BOX REPEAT FAMILY PROTEIN"/>
    <property type="match status" value="1"/>
</dbReference>
<feature type="domain" description="Sialidase" evidence="1">
    <location>
        <begin position="59"/>
        <end position="357"/>
    </location>
</feature>
<proteinExistence type="predicted"/>
<gene>
    <name evidence="2" type="ORF">TSPGSL018_30979</name>
</gene>
<dbReference type="PANTHER" id="PTHR43752">
    <property type="entry name" value="BNR/ASP-BOX REPEAT FAMILY PROTEIN"/>
    <property type="match status" value="1"/>
</dbReference>
<dbReference type="SUPFAM" id="SSF50939">
    <property type="entry name" value="Sialidases"/>
    <property type="match status" value="1"/>
</dbReference>
<dbReference type="InterPro" id="IPR011040">
    <property type="entry name" value="Sialidase"/>
</dbReference>
<evidence type="ECO:0000313" key="2">
    <source>
        <dbReference type="EMBL" id="JAC72584.1"/>
    </source>
</evidence>
<dbReference type="EMBL" id="GBEZ01013399">
    <property type="protein sequence ID" value="JAC72584.1"/>
    <property type="molecule type" value="Transcribed_RNA"/>
</dbReference>